<dbReference type="AlphaFoldDB" id="G9EPI0"/>
<evidence type="ECO:0000313" key="2">
    <source>
        <dbReference type="EMBL" id="EHL30803.1"/>
    </source>
</evidence>
<organism evidence="2 3">
    <name type="scientific">Legionella drancourtii LLAP12</name>
    <dbReference type="NCBI Taxonomy" id="658187"/>
    <lineage>
        <taxon>Bacteria</taxon>
        <taxon>Pseudomonadati</taxon>
        <taxon>Pseudomonadota</taxon>
        <taxon>Gammaproteobacteria</taxon>
        <taxon>Legionellales</taxon>
        <taxon>Legionellaceae</taxon>
        <taxon>Legionella</taxon>
    </lineage>
</organism>
<dbReference type="RefSeq" id="WP_006871085.1">
    <property type="nucleotide sequence ID" value="NZ_JH413823.1"/>
</dbReference>
<feature type="region of interest" description="Disordered" evidence="1">
    <location>
        <begin position="487"/>
        <end position="528"/>
    </location>
</feature>
<dbReference type="InParanoid" id="G9EPI0"/>
<protein>
    <submittedName>
        <fullName evidence="2">Uncharacterized protein</fullName>
    </submittedName>
</protein>
<reference evidence="2 3" key="1">
    <citation type="journal article" date="2011" name="BMC Genomics">
        <title>Insight into cross-talk between intra-amoebal pathogens.</title>
        <authorList>
            <person name="Gimenez G."/>
            <person name="Bertelli C."/>
            <person name="Moliner C."/>
            <person name="Robert C."/>
            <person name="Raoult D."/>
            <person name="Fournier P.E."/>
            <person name="Greub G."/>
        </authorList>
    </citation>
    <scope>NUCLEOTIDE SEQUENCE [LARGE SCALE GENOMIC DNA]</scope>
    <source>
        <strain evidence="2 3">LLAP12</strain>
    </source>
</reference>
<dbReference type="Proteomes" id="UP000002770">
    <property type="component" value="Unassembled WGS sequence"/>
</dbReference>
<accession>G9EPI0</accession>
<feature type="region of interest" description="Disordered" evidence="1">
    <location>
        <begin position="434"/>
        <end position="469"/>
    </location>
</feature>
<feature type="compositionally biased region" description="Polar residues" evidence="1">
    <location>
        <begin position="488"/>
        <end position="499"/>
    </location>
</feature>
<feature type="compositionally biased region" description="Pro residues" evidence="1">
    <location>
        <begin position="257"/>
        <end position="276"/>
    </location>
</feature>
<evidence type="ECO:0000313" key="3">
    <source>
        <dbReference type="Proteomes" id="UP000002770"/>
    </source>
</evidence>
<feature type="region of interest" description="Disordered" evidence="1">
    <location>
        <begin position="256"/>
        <end position="315"/>
    </location>
</feature>
<feature type="compositionally biased region" description="Polar residues" evidence="1">
    <location>
        <begin position="454"/>
        <end position="469"/>
    </location>
</feature>
<dbReference type="EMBL" id="JH413823">
    <property type="protein sequence ID" value="EHL30803.1"/>
    <property type="molecule type" value="Genomic_DNA"/>
</dbReference>
<proteinExistence type="predicted"/>
<sequence>MLDEAILRQFHTALDNQDNVTVNQLWANHSFLAEGFTGQYILPNTLDITKDVFSLENTKAVFSKAIMSRACSIAIEIITKHAEYKKWYAKQCKTIDELKKCVLFFRLALKSGNGALVDILWNLSENVKKVYKENYCYNNIASLEIDFVYDFAYMLMFHYSQRRDFIQNRNYTIQFAILPQEVSLYLLRGVIAQDDHDFVSAFVENFTCIPSLERMLHTVNAHANQQTGSSSTKAKEIARVLSDRLHILKWVDTLPQTPTPLPVPQTPVFQMPPPQAPAQQTKKRQRRTKQSDNQSNLKQTRRRIQESQPAPNTIKVMQTEVPNELKQDGLNFASEKELNFRYDPNLRTIFSHLPVNIPPRNEFEVKNEVLIRFITAIRRDQLAYFGVRLRFEDYGRMHASRLFIEIIDEKIYKQAITFYHNYLSSIEKDSGMRAQQSATSTSSSAQADSRSTSLASESSQQGPAVSPSAHQRTSLLAHSIFMRPVSPATPNTAVPSTPNIAIPATRENERPETTQSLVPEEVPPSPSFDVDEVLSWLEMGSSPKPS</sequence>
<keyword evidence="3" id="KW-1185">Reference proteome</keyword>
<dbReference type="HOGENOM" id="CLU_498553_0_0_6"/>
<evidence type="ECO:0000256" key="1">
    <source>
        <dbReference type="SAM" id="MobiDB-lite"/>
    </source>
</evidence>
<name>G9EPI0_9GAMM</name>
<gene>
    <name evidence="2" type="ORF">LDG_7164</name>
</gene>
<feature type="compositionally biased region" description="Low complexity" evidence="1">
    <location>
        <begin position="434"/>
        <end position="453"/>
    </location>
</feature>